<evidence type="ECO:0000313" key="15">
    <source>
        <dbReference type="Proteomes" id="UP001642483"/>
    </source>
</evidence>
<organism evidence="14 15">
    <name type="scientific">Clavelina lepadiformis</name>
    <name type="common">Light-bulb sea squirt</name>
    <name type="synonym">Ascidia lepadiformis</name>
    <dbReference type="NCBI Taxonomy" id="159417"/>
    <lineage>
        <taxon>Eukaryota</taxon>
        <taxon>Metazoa</taxon>
        <taxon>Chordata</taxon>
        <taxon>Tunicata</taxon>
        <taxon>Ascidiacea</taxon>
        <taxon>Aplousobranchia</taxon>
        <taxon>Clavelinidae</taxon>
        <taxon>Clavelina</taxon>
    </lineage>
</organism>
<evidence type="ECO:0000256" key="1">
    <source>
        <dbReference type="ARBA" id="ARBA00004123"/>
    </source>
</evidence>
<dbReference type="Pfam" id="PF07522">
    <property type="entry name" value="DRMBL"/>
    <property type="match status" value="1"/>
</dbReference>
<keyword evidence="3" id="KW-0540">Nuclease</keyword>
<evidence type="ECO:0000256" key="3">
    <source>
        <dbReference type="ARBA" id="ARBA00022722"/>
    </source>
</evidence>
<name>A0ABP0FHT0_CLALP</name>
<keyword evidence="5" id="KW-0227">DNA damage</keyword>
<comment type="caution">
    <text evidence="14">The sequence shown here is derived from an EMBL/GenBank/DDBJ whole genome shotgun (WGS) entry which is preliminary data.</text>
</comment>
<keyword evidence="10" id="KW-0539">Nucleus</keyword>
<dbReference type="Proteomes" id="UP001642483">
    <property type="component" value="Unassembled WGS sequence"/>
</dbReference>
<dbReference type="InterPro" id="IPR011084">
    <property type="entry name" value="DRMBL"/>
</dbReference>
<proteinExistence type="inferred from homology"/>
<keyword evidence="7" id="KW-0269">Exonuclease</keyword>
<dbReference type="PANTHER" id="PTHR23240">
    <property type="entry name" value="DNA CROSS-LINK REPAIR PROTEIN PSO2/SNM1-RELATED"/>
    <property type="match status" value="1"/>
</dbReference>
<evidence type="ECO:0000256" key="7">
    <source>
        <dbReference type="ARBA" id="ARBA00022839"/>
    </source>
</evidence>
<dbReference type="SMART" id="SM00849">
    <property type="entry name" value="Lactamase_B"/>
    <property type="match status" value="1"/>
</dbReference>
<keyword evidence="6" id="KW-0378">Hydrolase</keyword>
<accession>A0ABP0FHT0</accession>
<keyword evidence="4" id="KW-0255">Endonuclease</keyword>
<evidence type="ECO:0000256" key="9">
    <source>
        <dbReference type="ARBA" id="ARBA00023204"/>
    </source>
</evidence>
<comment type="subcellular location">
    <subcellularLocation>
        <location evidence="1">Nucleus</location>
    </subcellularLocation>
</comment>
<evidence type="ECO:0000256" key="6">
    <source>
        <dbReference type="ARBA" id="ARBA00022801"/>
    </source>
</evidence>
<dbReference type="Gene3D" id="3.60.15.10">
    <property type="entry name" value="Ribonuclease Z/Hydroxyacylglutathione hydrolase-like"/>
    <property type="match status" value="1"/>
</dbReference>
<keyword evidence="15" id="KW-1185">Reference proteome</keyword>
<dbReference type="Pfam" id="PF12706">
    <property type="entry name" value="Lactamase_B_2"/>
    <property type="match status" value="1"/>
</dbReference>
<evidence type="ECO:0000256" key="10">
    <source>
        <dbReference type="ARBA" id="ARBA00023242"/>
    </source>
</evidence>
<comment type="similarity">
    <text evidence="2">Belongs to the DNA repair metallo-beta-lactamase (DRMBL) family.</text>
</comment>
<evidence type="ECO:0000256" key="11">
    <source>
        <dbReference type="ARBA" id="ARBA00039759"/>
    </source>
</evidence>
<evidence type="ECO:0000256" key="4">
    <source>
        <dbReference type="ARBA" id="ARBA00022759"/>
    </source>
</evidence>
<keyword evidence="9" id="KW-0234">DNA repair</keyword>
<dbReference type="CDD" id="cd16273">
    <property type="entry name" value="SNM1A-1C-like_MBL-fold"/>
    <property type="match status" value="1"/>
</dbReference>
<reference evidence="14 15" key="1">
    <citation type="submission" date="2024-02" db="EMBL/GenBank/DDBJ databases">
        <authorList>
            <person name="Daric V."/>
            <person name="Darras S."/>
        </authorList>
    </citation>
    <scope>NUCLEOTIDE SEQUENCE [LARGE SCALE GENOMIC DNA]</scope>
</reference>
<evidence type="ECO:0000256" key="8">
    <source>
        <dbReference type="ARBA" id="ARBA00023172"/>
    </source>
</evidence>
<sequence>MNGHILEDLPIAVDRFLQKDLHWVKLHFLTHMHTDHTCGLSSSWKRPIYCTHITSKLLKHKFNISPTFIKALEENETHFIENGHFSVTVSVIPANHCMGSCMFLFQTDNKQILYTGDFRFDEELPQSLEIFLKGPPIDTLYLDNTYCEPVCSHPSREEAIEMMANICKEHSESRIMIGVSWVGHEEMLIKLSEKLNDFISVDESVIKRLEIMEITDHFQSNISARLNALPNHLLTCEYVKAWNKDLYAIPTIGIKPTAMYGSEMRIAHNSNGSLYMVPYSNHCNYQEICDFVKLVCPVNIRPIVSGRHGRAGMESFFRADMRQFSRYLNRDSSVLSKPKTPADAAPVFEVDNICSADISDDDYYLNNDKRSKMAQNRRKQLKRINRNKMNLKRGVVFHESPEDGGLLKNQKNFNDNIGKVTVCRDKTSDNCELRFISTERQREVENEILHNIDKLF</sequence>
<evidence type="ECO:0000256" key="2">
    <source>
        <dbReference type="ARBA" id="ARBA00010304"/>
    </source>
</evidence>
<feature type="domain" description="Metallo-beta-lactamase" evidence="13">
    <location>
        <begin position="1"/>
        <end position="170"/>
    </location>
</feature>
<evidence type="ECO:0000313" key="14">
    <source>
        <dbReference type="EMBL" id="CAK8677897.1"/>
    </source>
</evidence>
<evidence type="ECO:0000256" key="5">
    <source>
        <dbReference type="ARBA" id="ARBA00022763"/>
    </source>
</evidence>
<dbReference type="PANTHER" id="PTHR23240:SF8">
    <property type="entry name" value="PROTEIN ARTEMIS"/>
    <property type="match status" value="1"/>
</dbReference>
<evidence type="ECO:0000256" key="12">
    <source>
        <dbReference type="ARBA" id="ARBA00042677"/>
    </source>
</evidence>
<dbReference type="InterPro" id="IPR036866">
    <property type="entry name" value="RibonucZ/Hydroxyglut_hydro"/>
</dbReference>
<gene>
    <name evidence="14" type="ORF">CVLEPA_LOCUS7883</name>
</gene>
<dbReference type="Gene3D" id="3.40.50.12650">
    <property type="match status" value="1"/>
</dbReference>
<protein>
    <recommendedName>
        <fullName evidence="11">Protein artemis</fullName>
    </recommendedName>
    <alternativeName>
        <fullName evidence="12">DNA cross-link repair 1C protein</fullName>
    </alternativeName>
</protein>
<evidence type="ECO:0000259" key="13">
    <source>
        <dbReference type="SMART" id="SM00849"/>
    </source>
</evidence>
<dbReference type="InterPro" id="IPR001279">
    <property type="entry name" value="Metallo-B-lactamas"/>
</dbReference>
<dbReference type="SUPFAM" id="SSF56281">
    <property type="entry name" value="Metallo-hydrolase/oxidoreductase"/>
    <property type="match status" value="1"/>
</dbReference>
<dbReference type="EMBL" id="CAWYQH010000046">
    <property type="protein sequence ID" value="CAK8677897.1"/>
    <property type="molecule type" value="Genomic_DNA"/>
</dbReference>
<keyword evidence="8" id="KW-0233">DNA recombination</keyword>